<dbReference type="InterPro" id="IPR001680">
    <property type="entry name" value="WD40_rpt"/>
</dbReference>
<dbReference type="AlphaFoldDB" id="A0A200QWQ0"/>
<dbReference type="OrthoDB" id="1667587at2759"/>
<keyword evidence="3" id="KW-0677">Repeat</keyword>
<reference evidence="6 7" key="1">
    <citation type="journal article" date="2017" name="Mol. Plant">
        <title>The Genome of Medicinal Plant Macleaya cordata Provides New Insights into Benzylisoquinoline Alkaloids Metabolism.</title>
        <authorList>
            <person name="Liu X."/>
            <person name="Liu Y."/>
            <person name="Huang P."/>
            <person name="Ma Y."/>
            <person name="Qing Z."/>
            <person name="Tang Q."/>
            <person name="Cao H."/>
            <person name="Cheng P."/>
            <person name="Zheng Y."/>
            <person name="Yuan Z."/>
            <person name="Zhou Y."/>
            <person name="Liu J."/>
            <person name="Tang Z."/>
            <person name="Zhuo Y."/>
            <person name="Zhang Y."/>
            <person name="Yu L."/>
            <person name="Huang J."/>
            <person name="Yang P."/>
            <person name="Peng Q."/>
            <person name="Zhang J."/>
            <person name="Jiang W."/>
            <person name="Zhang Z."/>
            <person name="Lin K."/>
            <person name="Ro D.K."/>
            <person name="Chen X."/>
            <person name="Xiong X."/>
            <person name="Shang Y."/>
            <person name="Huang S."/>
            <person name="Zeng J."/>
        </authorList>
    </citation>
    <scope>NUCLEOTIDE SEQUENCE [LARGE SCALE GENOMIC DNA]</scope>
    <source>
        <strain evidence="7">cv. BLH2017</strain>
        <tissue evidence="6">Root</tissue>
    </source>
</reference>
<dbReference type="InterPro" id="IPR015943">
    <property type="entry name" value="WD40/YVTN_repeat-like_dom_sf"/>
</dbReference>
<evidence type="ECO:0000256" key="4">
    <source>
        <dbReference type="ARBA" id="ARBA00025740"/>
    </source>
</evidence>
<organism evidence="6 7">
    <name type="scientific">Macleaya cordata</name>
    <name type="common">Five-seeded plume-poppy</name>
    <name type="synonym">Bocconia cordata</name>
    <dbReference type="NCBI Taxonomy" id="56857"/>
    <lineage>
        <taxon>Eukaryota</taxon>
        <taxon>Viridiplantae</taxon>
        <taxon>Streptophyta</taxon>
        <taxon>Embryophyta</taxon>
        <taxon>Tracheophyta</taxon>
        <taxon>Spermatophyta</taxon>
        <taxon>Magnoliopsida</taxon>
        <taxon>Ranunculales</taxon>
        <taxon>Papaveraceae</taxon>
        <taxon>Papaveroideae</taxon>
        <taxon>Macleaya</taxon>
    </lineage>
</organism>
<dbReference type="FunCoup" id="A0A200QWQ0">
    <property type="interactions" value="3239"/>
</dbReference>
<dbReference type="FunFam" id="2.130.10.10:FF:001083">
    <property type="entry name" value="Autophagy-related protein 18a isoform A"/>
    <property type="match status" value="1"/>
</dbReference>
<comment type="similarity">
    <text evidence="4">Belongs to the WD repeat PROPPIN family.</text>
</comment>
<feature type="compositionally biased region" description="Polar residues" evidence="5">
    <location>
        <begin position="34"/>
        <end position="48"/>
    </location>
</feature>
<dbReference type="Proteomes" id="UP000195402">
    <property type="component" value="Unassembled WGS sequence"/>
</dbReference>
<dbReference type="Gene3D" id="2.130.10.10">
    <property type="entry name" value="YVTN repeat-like/Quinoprotein amine dehydrogenase"/>
    <property type="match status" value="1"/>
</dbReference>
<dbReference type="GO" id="GO:0034045">
    <property type="term" value="C:phagophore assembly site membrane"/>
    <property type="evidence" value="ECO:0007669"/>
    <property type="project" value="UniProtKB-SubCell"/>
</dbReference>
<evidence type="ECO:0000256" key="1">
    <source>
        <dbReference type="ARBA" id="ARBA00004623"/>
    </source>
</evidence>
<dbReference type="EMBL" id="MVGT01000943">
    <property type="protein sequence ID" value="OVA14840.1"/>
    <property type="molecule type" value="Genomic_DNA"/>
</dbReference>
<dbReference type="PANTHER" id="PTHR11227">
    <property type="entry name" value="WD-REPEAT PROTEIN INTERACTING WITH PHOSPHOINOSIDES WIPI -RELATED"/>
    <property type="match status" value="1"/>
</dbReference>
<feature type="compositionally biased region" description="Pro residues" evidence="5">
    <location>
        <begin position="80"/>
        <end position="94"/>
    </location>
</feature>
<dbReference type="InParanoid" id="A0A200QWQ0"/>
<keyword evidence="2" id="KW-0853">WD repeat</keyword>
<proteinExistence type="inferred from homology"/>
<dbReference type="STRING" id="56857.A0A200QWQ0"/>
<name>A0A200QWQ0_MACCD</name>
<dbReference type="Pfam" id="PF21032">
    <property type="entry name" value="PROPPIN"/>
    <property type="match status" value="1"/>
</dbReference>
<comment type="caution">
    <text evidence="6">The sequence shown here is derived from an EMBL/GenBank/DDBJ whole genome shotgun (WGS) entry which is preliminary data.</text>
</comment>
<gene>
    <name evidence="6" type="ORF">BVC80_8955g4</name>
</gene>
<feature type="compositionally biased region" description="Low complexity" evidence="5">
    <location>
        <begin position="8"/>
        <end position="33"/>
    </location>
</feature>
<evidence type="ECO:0000313" key="6">
    <source>
        <dbReference type="EMBL" id="OVA14840.1"/>
    </source>
</evidence>
<evidence type="ECO:0000256" key="2">
    <source>
        <dbReference type="ARBA" id="ARBA00022574"/>
    </source>
</evidence>
<accession>A0A200QWQ0</accession>
<dbReference type="SUPFAM" id="SSF50978">
    <property type="entry name" value="WD40 repeat-like"/>
    <property type="match status" value="1"/>
</dbReference>
<sequence>MAALSACSPSFPFTEPNPNSSNSNPNSNILSSPQHENSISSPEPQILNQSSPSSMQQTSTDSEEHNQDNDENDVVDPANFNPPPSIQIPNPNPNNPDDNLSPKDSSIPSLLHLSFNQDHGCFAAGTDCGFRIYNCDPFREIFRRDFDHGGGIGVVEMLFRCNILALVGGGPEPQYPLNKVMIWDDHQSRCIGELSFRSEVRAVRLRRDRIIVVLEQKIFVYNLADLKLLHQIETIANPKGLCAVSQVSGSLVLVCPGLQKGQVRVEHYASKRTKFIMAHDSRIACFALTQDGRLLATASTKGTLVRIFNTFDGTLLQEVRRGTDRAEIYSLAFSSTTQWLAVSSDKGTVHVFSLKVNAGSPAIDKSHSSSDLSVAVPSTSSSLSFIKGVLPKYFNSEWSVAQFRLSEASQYIVAFGHQKNTVVILGMDGSFYRCQFDPVSGGEMTQLEFYNFLRPEGTF</sequence>
<evidence type="ECO:0000256" key="3">
    <source>
        <dbReference type="ARBA" id="ARBA00022737"/>
    </source>
</evidence>
<feature type="region of interest" description="Disordered" evidence="5">
    <location>
        <begin position="1"/>
        <end position="106"/>
    </location>
</feature>
<evidence type="ECO:0000313" key="7">
    <source>
        <dbReference type="Proteomes" id="UP000195402"/>
    </source>
</evidence>
<dbReference type="InterPro" id="IPR036322">
    <property type="entry name" value="WD40_repeat_dom_sf"/>
</dbReference>
<dbReference type="SMART" id="SM00320">
    <property type="entry name" value="WD40"/>
    <property type="match status" value="3"/>
</dbReference>
<protein>
    <submittedName>
        <fullName evidence="6">WD40 repeat</fullName>
    </submittedName>
</protein>
<evidence type="ECO:0000256" key="5">
    <source>
        <dbReference type="SAM" id="MobiDB-lite"/>
    </source>
</evidence>
<feature type="compositionally biased region" description="Low complexity" evidence="5">
    <location>
        <begin position="49"/>
        <end position="60"/>
    </location>
</feature>
<dbReference type="OMA" id="FACGTEQ"/>
<comment type="subcellular location">
    <subcellularLocation>
        <location evidence="1">Preautophagosomal structure membrane</location>
        <topology evidence="1">Peripheral membrane protein</topology>
    </subcellularLocation>
</comment>
<dbReference type="InterPro" id="IPR048720">
    <property type="entry name" value="PROPPIN"/>
</dbReference>
<keyword evidence="7" id="KW-1185">Reference proteome</keyword>